<dbReference type="InterPro" id="IPR010121">
    <property type="entry name" value="Pyruvate_phosphate_dikinase"/>
</dbReference>
<dbReference type="Gene3D" id="3.50.30.10">
    <property type="entry name" value="Phosphohistidine domain"/>
    <property type="match status" value="1"/>
</dbReference>
<evidence type="ECO:0000259" key="16">
    <source>
        <dbReference type="Pfam" id="PF01326"/>
    </source>
</evidence>
<dbReference type="PANTHER" id="PTHR22931:SF9">
    <property type="entry name" value="PYRUVATE, PHOSPHATE DIKINASE 1, CHLOROPLASTIC"/>
    <property type="match status" value="1"/>
</dbReference>
<dbReference type="Pfam" id="PF00391">
    <property type="entry name" value="PEP-utilizers"/>
    <property type="match status" value="1"/>
</dbReference>
<dbReference type="InterPro" id="IPR002192">
    <property type="entry name" value="PPDK_AMP/ATP-bd"/>
</dbReference>
<dbReference type="RefSeq" id="WP_304543954.1">
    <property type="nucleotide sequence ID" value="NZ_JARPTC010000020.1"/>
</dbReference>
<evidence type="ECO:0000256" key="11">
    <source>
        <dbReference type="PIRNR" id="PIRNR000853"/>
    </source>
</evidence>
<feature type="binding site" evidence="14">
    <location>
        <position position="775"/>
    </location>
    <ligand>
        <name>Mg(2+)</name>
        <dbReference type="ChEBI" id="CHEBI:18420"/>
    </ligand>
</feature>
<evidence type="ECO:0000256" key="10">
    <source>
        <dbReference type="ARBA" id="ARBA00022842"/>
    </source>
</evidence>
<feature type="active site" description="Proton donor" evidence="12">
    <location>
        <position position="838"/>
    </location>
</feature>
<keyword evidence="18" id="KW-0670">Pyruvate</keyword>
<dbReference type="PIRSF" id="PIRSF000853">
    <property type="entry name" value="PPDK"/>
    <property type="match status" value="1"/>
</dbReference>
<feature type="domain" description="Pyruvate phosphate dikinase AMP/ATP-binding" evidence="16">
    <location>
        <begin position="304"/>
        <end position="356"/>
    </location>
</feature>
<dbReference type="PANTHER" id="PTHR22931">
    <property type="entry name" value="PHOSPHOENOLPYRUVATE DIKINASE-RELATED"/>
    <property type="match status" value="1"/>
</dbReference>
<protein>
    <recommendedName>
        <fullName evidence="4 11">Pyruvate, phosphate dikinase</fullName>
        <ecNumber evidence="3 11">2.7.9.1</ecNumber>
    </recommendedName>
</protein>
<keyword evidence="7" id="KW-0547">Nucleotide-binding</keyword>
<feature type="domain" description="PEP-utilising enzyme C-terminal" evidence="17">
    <location>
        <begin position="517"/>
        <end position="877"/>
    </location>
</feature>
<dbReference type="SUPFAM" id="SSF51621">
    <property type="entry name" value="Phosphoenolpyruvate/pyruvate domain"/>
    <property type="match status" value="1"/>
</dbReference>
<reference evidence="18" key="2">
    <citation type="submission" date="2023-03" db="EMBL/GenBank/DDBJ databases">
        <authorList>
            <person name="Zhang Z."/>
        </authorList>
    </citation>
    <scope>NUCLEOTIDE SEQUENCE</scope>
    <source>
        <strain evidence="18">DSA</strain>
    </source>
</reference>
<keyword evidence="6 14" id="KW-0479">Metal-binding</keyword>
<evidence type="ECO:0000259" key="15">
    <source>
        <dbReference type="Pfam" id="PF00391"/>
    </source>
</evidence>
<dbReference type="InterPro" id="IPR000121">
    <property type="entry name" value="PEP_util_C"/>
</dbReference>
<organism evidence="18 19">
    <name type="scientific">Desulforamulus aquiferis</name>
    <dbReference type="NCBI Taxonomy" id="1397668"/>
    <lineage>
        <taxon>Bacteria</taxon>
        <taxon>Bacillati</taxon>
        <taxon>Bacillota</taxon>
        <taxon>Clostridia</taxon>
        <taxon>Eubacteriales</taxon>
        <taxon>Peptococcaceae</taxon>
        <taxon>Desulforamulus</taxon>
    </lineage>
</organism>
<feature type="binding site" evidence="13">
    <location>
        <position position="775"/>
    </location>
    <ligand>
        <name>substrate</name>
    </ligand>
</feature>
<dbReference type="InterPro" id="IPR015813">
    <property type="entry name" value="Pyrv/PenolPyrv_kinase-like_dom"/>
</dbReference>
<keyword evidence="5 18" id="KW-0808">Transferase</keyword>
<evidence type="ECO:0000256" key="13">
    <source>
        <dbReference type="PIRSR" id="PIRSR000853-2"/>
    </source>
</evidence>
<proteinExistence type="inferred from homology"/>
<dbReference type="InterPro" id="IPR036637">
    <property type="entry name" value="Phosphohistidine_dom_sf"/>
</dbReference>
<dbReference type="NCBIfam" id="NF004531">
    <property type="entry name" value="PRK05878.1"/>
    <property type="match status" value="1"/>
</dbReference>
<dbReference type="InterPro" id="IPR040442">
    <property type="entry name" value="Pyrv_kinase-like_dom_sf"/>
</dbReference>
<dbReference type="InterPro" id="IPR023151">
    <property type="entry name" value="PEP_util_CS"/>
</dbReference>
<dbReference type="PROSITE" id="PS00742">
    <property type="entry name" value="PEP_ENZYMES_2"/>
    <property type="match status" value="1"/>
</dbReference>
<keyword evidence="8" id="KW-0418">Kinase</keyword>
<keyword evidence="9" id="KW-0067">ATP-binding</keyword>
<evidence type="ECO:0000256" key="12">
    <source>
        <dbReference type="PIRSR" id="PIRSR000853-1"/>
    </source>
</evidence>
<evidence type="ECO:0000256" key="9">
    <source>
        <dbReference type="ARBA" id="ARBA00022840"/>
    </source>
</evidence>
<evidence type="ECO:0000256" key="7">
    <source>
        <dbReference type="ARBA" id="ARBA00022741"/>
    </source>
</evidence>
<sequence>MAAAKYVYTFSEGKADMKSLLGGKGANLAEMTNIGLPVPPGFIITTEACKEFYKAGRQFPEGMEAEVEQKVTWLEQTLGKSFGDPNGPLLVSVRSGAVISMPGMMDTVLNLGLNDNTVIGLAASSGNPRWAYDCYRRFIQMFGNVVLDIEHHRFEAVLEDQKYKRDVKFDNQLTAEDWQEVIKQYKYIVRRETGAEFPQDPRVQLYKAIYAVFNSWENDRANVYRRIHKIPDDLGTAVNVQTMVFGNMGDDCGTGVAFTRNPSTGENILYGEYLTNAQGEDVVAGIRTPLPISKLQEEMPDVFQQFSTTCTLLENHYKDMQDIEFTIERNKLWMLQTRNGKRTAQASIRIAVEMVEQGLITKETAILRVDPNQLDQLLHRRIDPNATLDILAKGLPASPGSASGKVVFDADLAEKMNEQGQKVLLVGTETTPDDIHGMVASQGILTSRGGMTSHAAVVARGMGKPCVCGCEAIKIDMENKQFLVGNHVVKEGDLISIDGTSGQVIIGEVPMIEPDLSAEFLKLLEWADDIRSLGVRANADTPEDAAKAKEFGAGGIGLTRTEHMFMAQDRLPIVQEMILATTLEERAEALAKLLPMQEGDFYGILKAMEGLPVCIRLLDPPLHEFLPNAEELAVEIAKLKLTNSDSDKIREHEDLLRKVRSLSEFNPMLGHRGCRLGITWPEVYAMQARAIFQASARLVKEGYQIEPEVEIPLVIEIKELAYLRELVEKVAEEVMESTGVDFHYTVGTMIEVPRAALLADEIATQAEFFSFGTNDLTQTTLGFSRDDAEGKFMHAYIDKKILTENPFVVLDRKGVGKLMQWTVENARRVKPDLLIGICGEHGGEPSSVEFCHMIGLDYVSCSPYRVPVARLAAAQAAVIAKDQSKGKATESGQK</sequence>
<dbReference type="EMBL" id="JARPTC010000020">
    <property type="protein sequence ID" value="MDO7788215.1"/>
    <property type="molecule type" value="Genomic_DNA"/>
</dbReference>
<feature type="domain" description="PEP-utilising enzyme mobile" evidence="15">
    <location>
        <begin position="422"/>
        <end position="502"/>
    </location>
</feature>
<feature type="binding site" evidence="13">
    <location>
        <position position="773"/>
    </location>
    <ligand>
        <name>substrate</name>
    </ligand>
</feature>
<dbReference type="Gene3D" id="3.30.470.20">
    <property type="entry name" value="ATP-grasp fold, B domain"/>
    <property type="match status" value="1"/>
</dbReference>
<dbReference type="Gene3D" id="3.20.20.60">
    <property type="entry name" value="Phosphoenolpyruvate-binding domains"/>
    <property type="match status" value="1"/>
</dbReference>
<dbReference type="InterPro" id="IPR018274">
    <property type="entry name" value="PEP_util_AS"/>
</dbReference>
<dbReference type="NCBIfam" id="TIGR01828">
    <property type="entry name" value="pyru_phos_dikin"/>
    <property type="match status" value="1"/>
</dbReference>
<dbReference type="EC" id="2.7.9.1" evidence="3 11"/>
<dbReference type="Gene3D" id="1.20.80.30">
    <property type="match status" value="1"/>
</dbReference>
<feature type="domain" description="Pyruvate phosphate dikinase AMP/ATP-binding" evidence="16">
    <location>
        <begin position="19"/>
        <end position="55"/>
    </location>
</feature>
<evidence type="ECO:0000256" key="14">
    <source>
        <dbReference type="PIRSR" id="PIRSR000853-3"/>
    </source>
</evidence>
<evidence type="ECO:0000256" key="8">
    <source>
        <dbReference type="ARBA" id="ARBA00022777"/>
    </source>
</evidence>
<evidence type="ECO:0000256" key="4">
    <source>
        <dbReference type="ARBA" id="ARBA00020138"/>
    </source>
</evidence>
<dbReference type="GO" id="GO:0005524">
    <property type="term" value="F:ATP binding"/>
    <property type="evidence" value="ECO:0007669"/>
    <property type="project" value="UniProtKB-UniRule"/>
</dbReference>
<evidence type="ECO:0000259" key="17">
    <source>
        <dbReference type="Pfam" id="PF02896"/>
    </source>
</evidence>
<dbReference type="Gene3D" id="1.10.189.10">
    <property type="entry name" value="Pyruvate Phosphate Dikinase, domain 2"/>
    <property type="match status" value="1"/>
</dbReference>
<evidence type="ECO:0000313" key="19">
    <source>
        <dbReference type="Proteomes" id="UP001172911"/>
    </source>
</evidence>
<accession>A0AAW7ZG59</accession>
<reference evidence="18" key="1">
    <citation type="journal article" date="2023" name="J. Hazard. Mater.">
        <title>Anaerobic biodegradation of pyrene and benzo[a]pyrene by a new sulfate-reducing Desulforamulus aquiferis strain DSA.</title>
        <authorList>
            <person name="Zhang Z."/>
            <person name="Sun J."/>
            <person name="Gong X."/>
            <person name="Wang C."/>
            <person name="Wang H."/>
        </authorList>
    </citation>
    <scope>NUCLEOTIDE SEQUENCE</scope>
    <source>
        <strain evidence="18">DSA</strain>
    </source>
</reference>
<evidence type="ECO:0000256" key="2">
    <source>
        <dbReference type="ARBA" id="ARBA00007837"/>
    </source>
</evidence>
<comment type="cofactor">
    <cofactor evidence="1 11 14">
        <name>Mg(2+)</name>
        <dbReference type="ChEBI" id="CHEBI:18420"/>
    </cofactor>
</comment>
<dbReference type="GO" id="GO:0016301">
    <property type="term" value="F:kinase activity"/>
    <property type="evidence" value="ECO:0007669"/>
    <property type="project" value="UniProtKB-UniRule"/>
</dbReference>
<dbReference type="Proteomes" id="UP001172911">
    <property type="component" value="Unassembled WGS sequence"/>
</dbReference>
<feature type="binding site" evidence="14">
    <location>
        <position position="751"/>
    </location>
    <ligand>
        <name>Mg(2+)</name>
        <dbReference type="ChEBI" id="CHEBI:18420"/>
    </ligand>
</feature>
<dbReference type="GO" id="GO:0050242">
    <property type="term" value="F:pyruvate, phosphate dikinase activity"/>
    <property type="evidence" value="ECO:0007669"/>
    <property type="project" value="UniProtKB-UniRule"/>
</dbReference>
<evidence type="ECO:0000313" key="18">
    <source>
        <dbReference type="EMBL" id="MDO7788215.1"/>
    </source>
</evidence>
<dbReference type="SUPFAM" id="SSF52009">
    <property type="entry name" value="Phosphohistidine domain"/>
    <property type="match status" value="1"/>
</dbReference>
<dbReference type="PROSITE" id="PS00370">
    <property type="entry name" value="PEP_ENZYMES_PHOS_SITE"/>
    <property type="match status" value="1"/>
</dbReference>
<feature type="binding site" evidence="13">
    <location>
        <position position="616"/>
    </location>
    <ligand>
        <name>substrate</name>
    </ligand>
</feature>
<evidence type="ECO:0000256" key="5">
    <source>
        <dbReference type="ARBA" id="ARBA00022679"/>
    </source>
</evidence>
<feature type="binding site" evidence="13">
    <location>
        <position position="774"/>
    </location>
    <ligand>
        <name>substrate</name>
    </ligand>
</feature>
<feature type="binding site" evidence="13">
    <location>
        <position position="772"/>
    </location>
    <ligand>
        <name>substrate</name>
    </ligand>
</feature>
<dbReference type="GO" id="GO:0046872">
    <property type="term" value="F:metal ion binding"/>
    <property type="evidence" value="ECO:0007669"/>
    <property type="project" value="UniProtKB-UniRule"/>
</dbReference>
<keyword evidence="10 14" id="KW-0460">Magnesium</keyword>
<gene>
    <name evidence="18" type="primary">ppdK</name>
    <name evidence="18" type="ORF">P6N53_13370</name>
</gene>
<dbReference type="Pfam" id="PF02896">
    <property type="entry name" value="PEP-utilizers_C"/>
    <property type="match status" value="1"/>
</dbReference>
<comment type="similarity">
    <text evidence="2 11">Belongs to the PEP-utilizing enzyme family.</text>
</comment>
<dbReference type="Gene3D" id="3.30.1490.20">
    <property type="entry name" value="ATP-grasp fold, A domain"/>
    <property type="match status" value="1"/>
</dbReference>
<feature type="binding site" evidence="13">
    <location>
        <position position="560"/>
    </location>
    <ligand>
        <name>substrate</name>
    </ligand>
</feature>
<dbReference type="InterPro" id="IPR013815">
    <property type="entry name" value="ATP_grasp_subdomain_1"/>
</dbReference>
<name>A0AAW7ZG59_9FIRM</name>
<keyword evidence="19" id="KW-1185">Reference proteome</keyword>
<evidence type="ECO:0000256" key="1">
    <source>
        <dbReference type="ARBA" id="ARBA00001946"/>
    </source>
</evidence>
<dbReference type="SUPFAM" id="SSF56059">
    <property type="entry name" value="Glutathione synthetase ATP-binding domain-like"/>
    <property type="match status" value="1"/>
</dbReference>
<feature type="binding site" evidence="13">
    <location>
        <position position="751"/>
    </location>
    <ligand>
        <name>substrate</name>
    </ligand>
</feature>
<evidence type="ECO:0000256" key="6">
    <source>
        <dbReference type="ARBA" id="ARBA00022723"/>
    </source>
</evidence>
<feature type="domain" description="Pyruvate phosphate dikinase AMP/ATP-binding" evidence="16">
    <location>
        <begin position="63"/>
        <end position="289"/>
    </location>
</feature>
<evidence type="ECO:0000256" key="3">
    <source>
        <dbReference type="ARBA" id="ARBA00011994"/>
    </source>
</evidence>
<dbReference type="AlphaFoldDB" id="A0AAW7ZG59"/>
<dbReference type="Pfam" id="PF01326">
    <property type="entry name" value="PPDK_N"/>
    <property type="match status" value="3"/>
</dbReference>
<comment type="caution">
    <text evidence="18">The sequence shown here is derived from an EMBL/GenBank/DDBJ whole genome shotgun (WGS) entry which is preliminary data.</text>
</comment>
<feature type="active site" description="Tele-phosphohistidine intermediate" evidence="12">
    <location>
        <position position="454"/>
    </location>
</feature>
<comment type="catalytic activity">
    <reaction evidence="11">
        <text>pyruvate + phosphate + ATP = phosphoenolpyruvate + AMP + diphosphate + H(+)</text>
        <dbReference type="Rhea" id="RHEA:10756"/>
        <dbReference type="ChEBI" id="CHEBI:15361"/>
        <dbReference type="ChEBI" id="CHEBI:15378"/>
        <dbReference type="ChEBI" id="CHEBI:30616"/>
        <dbReference type="ChEBI" id="CHEBI:33019"/>
        <dbReference type="ChEBI" id="CHEBI:43474"/>
        <dbReference type="ChEBI" id="CHEBI:58702"/>
        <dbReference type="ChEBI" id="CHEBI:456215"/>
        <dbReference type="EC" id="2.7.9.1"/>
    </reaction>
</comment>
<dbReference type="InterPro" id="IPR008279">
    <property type="entry name" value="PEP-util_enz_mobile_dom"/>
</dbReference>